<evidence type="ECO:0000313" key="7">
    <source>
        <dbReference type="Proteomes" id="UP000308730"/>
    </source>
</evidence>
<accession>A0A4S4MT09</accession>
<dbReference type="PANTHER" id="PTHR30457">
    <property type="entry name" value="5'-NUCLEOTIDASE SURE"/>
    <property type="match status" value="1"/>
</dbReference>
<feature type="domain" description="Survival protein SurE-like phosphatase/nucleotidase" evidence="5">
    <location>
        <begin position="21"/>
        <end position="230"/>
    </location>
</feature>
<dbReference type="EMBL" id="SGPM01000130">
    <property type="protein sequence ID" value="THH29304.1"/>
    <property type="molecule type" value="Genomic_DNA"/>
</dbReference>
<proteinExistence type="inferred from homology"/>
<dbReference type="OrthoDB" id="4018688at2759"/>
<dbReference type="InterPro" id="IPR030048">
    <property type="entry name" value="SurE"/>
</dbReference>
<evidence type="ECO:0000259" key="5">
    <source>
        <dbReference type="Pfam" id="PF01975"/>
    </source>
</evidence>
<keyword evidence="7" id="KW-1185">Reference proteome</keyword>
<evidence type="ECO:0000256" key="2">
    <source>
        <dbReference type="ARBA" id="ARBA00022723"/>
    </source>
</evidence>
<protein>
    <recommendedName>
        <fullName evidence="5">Survival protein SurE-like phosphatase/nucleotidase domain-containing protein</fullName>
    </recommendedName>
</protein>
<evidence type="ECO:0000256" key="4">
    <source>
        <dbReference type="SAM" id="MobiDB-lite"/>
    </source>
</evidence>
<feature type="region of interest" description="Disordered" evidence="4">
    <location>
        <begin position="54"/>
        <end position="75"/>
    </location>
</feature>
<comment type="caution">
    <text evidence="6">The sequence shown here is derived from an EMBL/GenBank/DDBJ whole genome shotgun (WGS) entry which is preliminary data.</text>
</comment>
<organism evidence="6 7">
    <name type="scientific">Antrodiella citrinella</name>
    <dbReference type="NCBI Taxonomy" id="2447956"/>
    <lineage>
        <taxon>Eukaryota</taxon>
        <taxon>Fungi</taxon>
        <taxon>Dikarya</taxon>
        <taxon>Basidiomycota</taxon>
        <taxon>Agaricomycotina</taxon>
        <taxon>Agaricomycetes</taxon>
        <taxon>Polyporales</taxon>
        <taxon>Steccherinaceae</taxon>
        <taxon>Antrodiella</taxon>
    </lineage>
</organism>
<dbReference type="GO" id="GO:0046872">
    <property type="term" value="F:metal ion binding"/>
    <property type="evidence" value="ECO:0007669"/>
    <property type="project" value="UniProtKB-KW"/>
</dbReference>
<dbReference type="Pfam" id="PF01975">
    <property type="entry name" value="SurE"/>
    <property type="match status" value="1"/>
</dbReference>
<dbReference type="InterPro" id="IPR002828">
    <property type="entry name" value="SurE-like_Pase/nucleotidase"/>
</dbReference>
<dbReference type="PANTHER" id="PTHR30457:SF0">
    <property type="entry name" value="PHOSPHATASE, PUTATIVE (AFU_ORTHOLOGUE AFUA_4G01070)-RELATED"/>
    <property type="match status" value="1"/>
</dbReference>
<dbReference type="Proteomes" id="UP000308730">
    <property type="component" value="Unassembled WGS sequence"/>
</dbReference>
<gene>
    <name evidence="6" type="ORF">EUX98_g4888</name>
</gene>
<reference evidence="6 7" key="1">
    <citation type="submission" date="2019-02" db="EMBL/GenBank/DDBJ databases">
        <title>Genome sequencing of the rare red list fungi Antrodiella citrinella (Flaviporus citrinellus).</title>
        <authorList>
            <person name="Buettner E."/>
            <person name="Kellner H."/>
        </authorList>
    </citation>
    <scope>NUCLEOTIDE SEQUENCE [LARGE SCALE GENOMIC DNA]</scope>
    <source>
        <strain evidence="6 7">DSM 108506</strain>
    </source>
</reference>
<evidence type="ECO:0000313" key="6">
    <source>
        <dbReference type="EMBL" id="THH29304.1"/>
    </source>
</evidence>
<evidence type="ECO:0000256" key="1">
    <source>
        <dbReference type="ARBA" id="ARBA00011062"/>
    </source>
</evidence>
<evidence type="ECO:0000256" key="3">
    <source>
        <dbReference type="ARBA" id="ARBA00022801"/>
    </source>
</evidence>
<sequence>MLYQTPLLAYTLASSGISQNIVLTNDDGWAVAQIRAQNDALKAAGFDVILSAPAEDQSGTGSSSAPPTPLTEPCEFDSCPTGSPATGFNTSDPLLNYVNSFPVDSVRFGLQTLAPEFFGTTPDFVQFTSIRTANLGSGITGSGTVGAASEAAIEGIPSAAFSGASTSHVSYTTLESDPTSTSSKAALLYADLTVAFTKALITPAARPILPPNITLNVNYAPISSSCATVSDFKFILTRLTSDSSTTDVETCGSTRLPNEIEVAAIVIFTGQCIATVSVIDAVMKQDVDAAMQAFVLDRLGQDMFSCLSL</sequence>
<dbReference type="InterPro" id="IPR036523">
    <property type="entry name" value="SurE-like_sf"/>
</dbReference>
<keyword evidence="2" id="KW-0479">Metal-binding</keyword>
<dbReference type="Gene3D" id="3.40.1210.10">
    <property type="entry name" value="Survival protein SurE-like phosphatase/nucleotidase"/>
    <property type="match status" value="1"/>
</dbReference>
<comment type="similarity">
    <text evidence="1">Belongs to the SurE nucleotidase family.</text>
</comment>
<name>A0A4S4MT09_9APHY</name>
<dbReference type="AlphaFoldDB" id="A0A4S4MT09"/>
<dbReference type="SUPFAM" id="SSF64167">
    <property type="entry name" value="SurE-like"/>
    <property type="match status" value="1"/>
</dbReference>
<dbReference type="GO" id="GO:0008252">
    <property type="term" value="F:nucleotidase activity"/>
    <property type="evidence" value="ECO:0007669"/>
    <property type="project" value="InterPro"/>
</dbReference>
<keyword evidence="3" id="KW-0378">Hydrolase</keyword>